<proteinExistence type="predicted"/>
<protein>
    <submittedName>
        <fullName evidence="1">Uncharacterized protein</fullName>
    </submittedName>
</protein>
<accession>A0A0F9I1P7</accession>
<evidence type="ECO:0000313" key="1">
    <source>
        <dbReference type="EMBL" id="KKM21477.1"/>
    </source>
</evidence>
<comment type="caution">
    <text evidence="1">The sequence shown here is derived from an EMBL/GenBank/DDBJ whole genome shotgun (WGS) entry which is preliminary data.</text>
</comment>
<gene>
    <name evidence="1" type="ORF">LCGC14_1634990</name>
</gene>
<sequence length="82" mass="9716">MRISGDYEKILEDNLKDELEWLEEEFKLLFKDKKNYSKDDILIGNIILDKLTNNARSNDSEEVLNMLAVTLNRIEQTYPAFF</sequence>
<name>A0A0F9I1P7_9ZZZZ</name>
<reference evidence="1" key="1">
    <citation type="journal article" date="2015" name="Nature">
        <title>Complex archaea that bridge the gap between prokaryotes and eukaryotes.</title>
        <authorList>
            <person name="Spang A."/>
            <person name="Saw J.H."/>
            <person name="Jorgensen S.L."/>
            <person name="Zaremba-Niedzwiedzka K."/>
            <person name="Martijn J."/>
            <person name="Lind A.E."/>
            <person name="van Eijk R."/>
            <person name="Schleper C."/>
            <person name="Guy L."/>
            <person name="Ettema T.J."/>
        </authorList>
    </citation>
    <scope>NUCLEOTIDE SEQUENCE</scope>
</reference>
<dbReference type="AlphaFoldDB" id="A0A0F9I1P7"/>
<organism evidence="1">
    <name type="scientific">marine sediment metagenome</name>
    <dbReference type="NCBI Taxonomy" id="412755"/>
    <lineage>
        <taxon>unclassified sequences</taxon>
        <taxon>metagenomes</taxon>
        <taxon>ecological metagenomes</taxon>
    </lineage>
</organism>
<dbReference type="EMBL" id="LAZR01013541">
    <property type="protein sequence ID" value="KKM21477.1"/>
    <property type="molecule type" value="Genomic_DNA"/>
</dbReference>